<reference evidence="2 3" key="1">
    <citation type="journal article" date="2015" name="J. Biotechnol.">
        <title>Complete genome sequence of Paenibacillus beijingensis 7188(T) (=DSM 24997(T)), a novel rhizobacterium from jujube garden soil.</title>
        <authorList>
            <person name="Kwak Y."/>
            <person name="Shin J.H."/>
        </authorList>
    </citation>
    <scope>NUCLEOTIDE SEQUENCE [LARGE SCALE GENOMIC DNA]</scope>
    <source>
        <strain evidence="2 3">DSM 24997</strain>
    </source>
</reference>
<keyword evidence="1" id="KW-0732">Signal</keyword>
<proteinExistence type="predicted"/>
<dbReference type="PANTHER" id="PTHR43649">
    <property type="entry name" value="ARABINOSE-BINDING PROTEIN-RELATED"/>
    <property type="match status" value="1"/>
</dbReference>
<dbReference type="PATRIC" id="fig|1126833.4.peg.2579"/>
<accession>A0A0D5NJQ0</accession>
<dbReference type="PANTHER" id="PTHR43649:SF12">
    <property type="entry name" value="DIACETYLCHITOBIOSE BINDING PROTEIN DASA"/>
    <property type="match status" value="1"/>
</dbReference>
<dbReference type="RefSeq" id="WP_045670571.1">
    <property type="nucleotide sequence ID" value="NZ_CP011058.1"/>
</dbReference>
<protein>
    <recommendedName>
        <fullName evidence="4">ABC transporter substrate-binding protein</fullName>
    </recommendedName>
</protein>
<keyword evidence="3" id="KW-1185">Reference proteome</keyword>
<dbReference type="Proteomes" id="UP000032633">
    <property type="component" value="Chromosome"/>
</dbReference>
<evidence type="ECO:0000313" key="2">
    <source>
        <dbReference type="EMBL" id="AJY75138.1"/>
    </source>
</evidence>
<dbReference type="HOGENOM" id="CLU_031285_12_0_9"/>
<dbReference type="KEGG" id="pbj:VN24_11800"/>
<name>A0A0D5NJQ0_9BACL</name>
<dbReference type="InterPro" id="IPR006059">
    <property type="entry name" value="SBP"/>
</dbReference>
<dbReference type="PROSITE" id="PS51257">
    <property type="entry name" value="PROKAR_LIPOPROTEIN"/>
    <property type="match status" value="1"/>
</dbReference>
<reference evidence="3" key="2">
    <citation type="submission" date="2015-03" db="EMBL/GenBank/DDBJ databases">
        <title>Genome sequence of Paenibacillus beijingensis strain DSM 24997T.</title>
        <authorList>
            <person name="Kwak Y."/>
            <person name="Shin J.-H."/>
        </authorList>
    </citation>
    <scope>NUCLEOTIDE SEQUENCE [LARGE SCALE GENOMIC DNA]</scope>
    <source>
        <strain evidence="3">DSM 24997</strain>
    </source>
</reference>
<dbReference type="SUPFAM" id="SSF53850">
    <property type="entry name" value="Periplasmic binding protein-like II"/>
    <property type="match status" value="1"/>
</dbReference>
<dbReference type="InterPro" id="IPR050490">
    <property type="entry name" value="Bact_solute-bd_prot1"/>
</dbReference>
<organism evidence="2 3">
    <name type="scientific">Paenibacillus beijingensis</name>
    <dbReference type="NCBI Taxonomy" id="1126833"/>
    <lineage>
        <taxon>Bacteria</taxon>
        <taxon>Bacillati</taxon>
        <taxon>Bacillota</taxon>
        <taxon>Bacilli</taxon>
        <taxon>Bacillales</taxon>
        <taxon>Paenibacillaceae</taxon>
        <taxon>Paenibacillus</taxon>
    </lineage>
</organism>
<dbReference type="Pfam" id="PF01547">
    <property type="entry name" value="SBP_bac_1"/>
    <property type="match status" value="1"/>
</dbReference>
<feature type="signal peptide" evidence="1">
    <location>
        <begin position="1"/>
        <end position="22"/>
    </location>
</feature>
<dbReference type="STRING" id="1126833.VN24_11800"/>
<gene>
    <name evidence="2" type="ORF">VN24_11800</name>
</gene>
<dbReference type="Gene3D" id="3.40.190.10">
    <property type="entry name" value="Periplasmic binding protein-like II"/>
    <property type="match status" value="2"/>
</dbReference>
<evidence type="ECO:0000313" key="3">
    <source>
        <dbReference type="Proteomes" id="UP000032633"/>
    </source>
</evidence>
<evidence type="ECO:0000256" key="1">
    <source>
        <dbReference type="SAM" id="SignalP"/>
    </source>
</evidence>
<sequence length="424" mass="46261">MKKRSLLLLPAVMLTISTLLSACTQNAKSGEASEIEIKFPSIWVAKDSKAATVAQVINDFNEQNKGKIKVVVEEIPDYGAYKDKIRTSISTGSTPDLFSFDNSADAQLYYKSGNLADLTPYLDEQWKSTFIDHAFDGASYDGKVYSIPFEFGVTPVLYNTKLFKQAGLNDFPKTYTELFAAFDKLKAAGIAPATQLTGGSGWTSMLWYSQLLSAIGGPDVYKRGFDDPAFVQAAEVLKKLFDYTTDDAVGLTDPAGHFLNQKTAVLLNGPWFIGRIKKEGVANLYDSIEVAPAPVYEGGKGAAGQYIGFVQASLAVGKQKDKRKEEAIVKFLKYLTSPDNVKKISLDSGSLFVIKYDVAAGDKVDRLQTEMKQGMEAAPYIIPHFQASVSSAVATEFPQALSGLVLGKYTPQQFVEQLKQADAK</sequence>
<dbReference type="OrthoDB" id="9798191at2"/>
<dbReference type="AlphaFoldDB" id="A0A0D5NJQ0"/>
<evidence type="ECO:0008006" key="4">
    <source>
        <dbReference type="Google" id="ProtNLM"/>
    </source>
</evidence>
<dbReference type="EMBL" id="CP011058">
    <property type="protein sequence ID" value="AJY75138.1"/>
    <property type="molecule type" value="Genomic_DNA"/>
</dbReference>
<feature type="chain" id="PRO_5039163684" description="ABC transporter substrate-binding protein" evidence="1">
    <location>
        <begin position="23"/>
        <end position="424"/>
    </location>
</feature>